<dbReference type="Proteomes" id="UP001307889">
    <property type="component" value="Chromosome 3"/>
</dbReference>
<evidence type="ECO:0000313" key="3">
    <source>
        <dbReference type="Proteomes" id="UP001307889"/>
    </source>
</evidence>
<gene>
    <name evidence="2" type="ORF">NTJ_05195</name>
</gene>
<reference evidence="2 3" key="1">
    <citation type="submission" date="2023-09" db="EMBL/GenBank/DDBJ databases">
        <title>Nesidiocoris tenuis whole genome shotgun sequence.</title>
        <authorList>
            <person name="Shibata T."/>
            <person name="Shimoda M."/>
            <person name="Kobayashi T."/>
            <person name="Uehara T."/>
        </authorList>
    </citation>
    <scope>NUCLEOTIDE SEQUENCE [LARGE SCALE GENOMIC DNA]</scope>
    <source>
        <strain evidence="2 3">Japan</strain>
    </source>
</reference>
<feature type="region of interest" description="Disordered" evidence="1">
    <location>
        <begin position="15"/>
        <end position="56"/>
    </location>
</feature>
<keyword evidence="3" id="KW-1185">Reference proteome</keyword>
<accession>A0ABN7AJD9</accession>
<sequence>MCNWEIQSSDRHKKCRSSRGLQEINMPVFDRRRPGNARHAPPIRTERYSGPRRNTGHVYEPLNQLDSGKQAVAEKQKVQLHILICPSSVLLVDFKSAVKRFG</sequence>
<protein>
    <submittedName>
        <fullName evidence="2">Uncharacterized protein</fullName>
    </submittedName>
</protein>
<proteinExistence type="predicted"/>
<evidence type="ECO:0000256" key="1">
    <source>
        <dbReference type="SAM" id="MobiDB-lite"/>
    </source>
</evidence>
<dbReference type="EMBL" id="AP028911">
    <property type="protein sequence ID" value="BES92383.1"/>
    <property type="molecule type" value="Genomic_DNA"/>
</dbReference>
<organism evidence="2 3">
    <name type="scientific">Nesidiocoris tenuis</name>
    <dbReference type="NCBI Taxonomy" id="355587"/>
    <lineage>
        <taxon>Eukaryota</taxon>
        <taxon>Metazoa</taxon>
        <taxon>Ecdysozoa</taxon>
        <taxon>Arthropoda</taxon>
        <taxon>Hexapoda</taxon>
        <taxon>Insecta</taxon>
        <taxon>Pterygota</taxon>
        <taxon>Neoptera</taxon>
        <taxon>Paraneoptera</taxon>
        <taxon>Hemiptera</taxon>
        <taxon>Heteroptera</taxon>
        <taxon>Panheteroptera</taxon>
        <taxon>Cimicomorpha</taxon>
        <taxon>Miridae</taxon>
        <taxon>Dicyphina</taxon>
        <taxon>Nesidiocoris</taxon>
    </lineage>
</organism>
<evidence type="ECO:0000313" key="2">
    <source>
        <dbReference type="EMBL" id="BES92383.1"/>
    </source>
</evidence>
<name>A0ABN7AJD9_9HEMI</name>